<name>A0ABV8TYM7_9ACTN</name>
<evidence type="ECO:0000313" key="3">
    <source>
        <dbReference type="Proteomes" id="UP001595823"/>
    </source>
</evidence>
<feature type="compositionally biased region" description="Basic and acidic residues" evidence="1">
    <location>
        <begin position="1313"/>
        <end position="1327"/>
    </location>
</feature>
<organism evidence="2 3">
    <name type="scientific">Salininema proteolyticum</name>
    <dbReference type="NCBI Taxonomy" id="1607685"/>
    <lineage>
        <taxon>Bacteria</taxon>
        <taxon>Bacillati</taxon>
        <taxon>Actinomycetota</taxon>
        <taxon>Actinomycetes</taxon>
        <taxon>Glycomycetales</taxon>
        <taxon>Glycomycetaceae</taxon>
        <taxon>Salininema</taxon>
    </lineage>
</organism>
<comment type="caution">
    <text evidence="2">The sequence shown here is derived from an EMBL/GenBank/DDBJ whole genome shotgun (WGS) entry which is preliminary data.</text>
</comment>
<gene>
    <name evidence="2" type="ORF">ACFPET_11295</name>
</gene>
<dbReference type="RefSeq" id="WP_380620988.1">
    <property type="nucleotide sequence ID" value="NZ_JBHSDK010000015.1"/>
</dbReference>
<keyword evidence="3" id="KW-1185">Reference proteome</keyword>
<feature type="compositionally biased region" description="Basic and acidic residues" evidence="1">
    <location>
        <begin position="1266"/>
        <end position="1280"/>
    </location>
</feature>
<evidence type="ECO:0000313" key="2">
    <source>
        <dbReference type="EMBL" id="MFC4335787.1"/>
    </source>
</evidence>
<sequence>MNGTAAFLDEIAPLSPGERYRRLASEAKRLGADGRLGELAGHGLFGAQTALFAAARAGEREFLGRLIGHGDATVAAYAGALAVRCGPLSDEDRRRVLEAAKTVRIRVYREVRRQQRSGTAERILPAVREHFGDAEAVRLLPACGGETVARLLPEMGYAVVNWKSLARRHPGAFTEYARNALAERPESARKSWWERHAAGIEVAGQADPASWLDLSLENRWSSASTPGRRCVPRWLALDPEKTWTLLHSRERGNRLYHFGVPRSIGRALEREPAEAIAGLAADGHGFWPFRKLVFSLSPRKRREVLEAMGPERARSVFTELLEELPRDYRIGEARRRLQSRSAEQSRDYRMLLYTALPWAESRETLLEGVGRPNAAQRAEGYRHLVGAAVMDGGPDVLGEVLSHAKRAVADQDQVRSAVLETLARVPAAAWREEHVERLRELLETALRSPWRTGETDRAVIDLAVRLRDAGFGEFAMEVFESIARLGDVEEVRRGLAMLSRDEAVELALRSMAVLRDQVSLGRTRLLRRFARRLGRDAHRVAGFEELLAEVVFGDDAVAAQKTVELWLGSGPDRSGRLGLLEGTGLLPVPGVFARVARHRPDMVARWLERGDATTTGEASVLMRPLGIAVTRKWPPRLRAAFLDQLGGLVADERRDDRERARGLRAMARFPELDLARVSPHLDDPGLVGATALLTLGNVRDDAAWNLLIDRSGGDDLGLAALALGERGRRMRPDLLTRRLKDLTGTHSLERLAVGLWIGQGLEVDGDRLRERWGADLSVGLRAEIVAQLIDHRLEHPAAGAILADSVRFGPDVCESVLRLEPHGVPAALKETVAGAAVDACGSGDPDLAEEGMDSLRAWASTEPAAVEALARMVTGMVGAAPWQRAAAALSRLAGEGTGLDRLARVIRLLRTVEEPEAEENRDLPARQRLSALCNWLMLNAAGNREALWTAAAEMPGHLALKLRAQTLAWDSSPEELAGFAAGLSHTLEARAAADRFARRIWQEGGEHVPSFLESLVDTGDGRAALVAAFVLDQVGGSHLPWTERTRSLVKALRRHGDPEVRYVAADVWTAGELGVLQHDHVGPVRVLEGQAEDVGLDGLVGGGVLDRSDRQDEEASLAGHLVVEGIGSGEVAAGAVGEAPVGALPVAGRDGLVGLLGHDGGVLLVELDDPHAGGGGEIGVVEPGLHRAGAVVEGVGVFRVLHREGAVLLVGYAVENQLAGLLGPVGLEGVGDLRARLGLLEEVLRPVRGPVLGVRAEVGDGGAEVVERPAGEGIPAHEEAAGGDEGEDDQDGRRGLGTLGVGGDGRGSGGLVGHERASFRDRRRDGPIVRCGRV</sequence>
<proteinExistence type="predicted"/>
<dbReference type="Proteomes" id="UP001595823">
    <property type="component" value="Unassembled WGS sequence"/>
</dbReference>
<reference evidence="3" key="1">
    <citation type="journal article" date="2019" name="Int. J. Syst. Evol. Microbiol.">
        <title>The Global Catalogue of Microorganisms (GCM) 10K type strain sequencing project: providing services to taxonomists for standard genome sequencing and annotation.</title>
        <authorList>
            <consortium name="The Broad Institute Genomics Platform"/>
            <consortium name="The Broad Institute Genome Sequencing Center for Infectious Disease"/>
            <person name="Wu L."/>
            <person name="Ma J."/>
        </authorList>
    </citation>
    <scope>NUCLEOTIDE SEQUENCE [LARGE SCALE GENOMIC DNA]</scope>
    <source>
        <strain evidence="3">IBRC-M 10908</strain>
    </source>
</reference>
<feature type="compositionally biased region" description="Gly residues" evidence="1">
    <location>
        <begin position="1295"/>
        <end position="1312"/>
    </location>
</feature>
<feature type="region of interest" description="Disordered" evidence="1">
    <location>
        <begin position="1266"/>
        <end position="1334"/>
    </location>
</feature>
<evidence type="ECO:0008006" key="4">
    <source>
        <dbReference type="Google" id="ProtNLM"/>
    </source>
</evidence>
<evidence type="ECO:0000256" key="1">
    <source>
        <dbReference type="SAM" id="MobiDB-lite"/>
    </source>
</evidence>
<dbReference type="EMBL" id="JBHSDK010000015">
    <property type="protein sequence ID" value="MFC4335787.1"/>
    <property type="molecule type" value="Genomic_DNA"/>
</dbReference>
<feature type="compositionally biased region" description="Acidic residues" evidence="1">
    <location>
        <begin position="1281"/>
        <end position="1290"/>
    </location>
</feature>
<protein>
    <recommendedName>
        <fullName evidence="4">HEAT repeat protein</fullName>
    </recommendedName>
</protein>
<accession>A0ABV8TYM7</accession>